<sequence length="439" mass="45303">MFGPGDSGSCASRQPQSASATVELCSPGALPASSKGESMASTLSARTRVDALYVAAAFAGTNIASYLMTVIAARLLVPATFGEFGSLTAVLVIGAVPAMGLQTVVALKVARQPEQDRGQLVTLGLLTSATIMVTALVASPLLMVLLHIDNPWTVIFLALALAPITLVGLCYGILQGTERFGLMARLIALEGVGRVGGTLTGLLIFRTPTGAFAGAAIGASLVALSGWLICGRPLPGRRGAGHVTEVLHAIQALLALVLLVNLDLVLARHSLPAHQAGEYAVGSVVTKIAYWLPYAIAVVVLPKLANEGVRRKLVPKALAIVAAVDSLVVIGCAVLGPTVVALVGGAAYSSSSIPVWPFALVGSLLSLVQLLLYSRIASADRRSTLLTWLAVATEITLVLGWWHGSLTQVVTGAVVATAALACFGALIEFRTRVEPVDTR</sequence>
<evidence type="ECO:0000256" key="3">
    <source>
        <dbReference type="ARBA" id="ARBA00022692"/>
    </source>
</evidence>
<comment type="caution">
    <text evidence="7">The sequence shown here is derived from an EMBL/GenBank/DDBJ whole genome shotgun (WGS) entry which is preliminary data.</text>
</comment>
<feature type="transmembrane region" description="Helical" evidence="6">
    <location>
        <begin position="385"/>
        <end position="403"/>
    </location>
</feature>
<comment type="subcellular location">
    <subcellularLocation>
        <location evidence="1">Cell membrane</location>
        <topology evidence="1">Multi-pass membrane protein</topology>
    </subcellularLocation>
</comment>
<feature type="transmembrane region" description="Helical" evidence="6">
    <location>
        <begin position="246"/>
        <end position="268"/>
    </location>
</feature>
<evidence type="ECO:0000256" key="6">
    <source>
        <dbReference type="SAM" id="Phobius"/>
    </source>
</evidence>
<keyword evidence="2" id="KW-1003">Cell membrane</keyword>
<organism evidence="7 8">
    <name type="scientific">Kibdelosporangium aridum</name>
    <dbReference type="NCBI Taxonomy" id="2030"/>
    <lineage>
        <taxon>Bacteria</taxon>
        <taxon>Bacillati</taxon>
        <taxon>Actinomycetota</taxon>
        <taxon>Actinomycetes</taxon>
        <taxon>Pseudonocardiales</taxon>
        <taxon>Pseudonocardiaceae</taxon>
        <taxon>Kibdelosporangium</taxon>
    </lineage>
</organism>
<evidence type="ECO:0000313" key="7">
    <source>
        <dbReference type="EMBL" id="RSM65165.1"/>
    </source>
</evidence>
<dbReference type="EMBL" id="QHKI01000088">
    <property type="protein sequence ID" value="RSM65165.1"/>
    <property type="molecule type" value="Genomic_DNA"/>
</dbReference>
<feature type="transmembrane region" description="Helical" evidence="6">
    <location>
        <begin position="89"/>
        <end position="110"/>
    </location>
</feature>
<feature type="transmembrane region" description="Helical" evidence="6">
    <location>
        <begin position="186"/>
        <end position="205"/>
    </location>
</feature>
<feature type="transmembrane region" description="Helical" evidence="6">
    <location>
        <begin position="122"/>
        <end position="146"/>
    </location>
</feature>
<gene>
    <name evidence="7" type="ORF">DMH04_49850</name>
</gene>
<feature type="transmembrane region" description="Helical" evidence="6">
    <location>
        <begin position="211"/>
        <end position="234"/>
    </location>
</feature>
<accession>A0A428YC38</accession>
<protein>
    <submittedName>
        <fullName evidence="7">Polysaccharide biosynthesis protein</fullName>
    </submittedName>
</protein>
<evidence type="ECO:0000256" key="5">
    <source>
        <dbReference type="ARBA" id="ARBA00023136"/>
    </source>
</evidence>
<feature type="transmembrane region" description="Helical" evidence="6">
    <location>
        <begin position="51"/>
        <end position="77"/>
    </location>
</feature>
<dbReference type="Proteomes" id="UP000287547">
    <property type="component" value="Unassembled WGS sequence"/>
</dbReference>
<evidence type="ECO:0000256" key="1">
    <source>
        <dbReference type="ARBA" id="ARBA00004651"/>
    </source>
</evidence>
<keyword evidence="4 6" id="KW-1133">Transmembrane helix</keyword>
<feature type="transmembrane region" description="Helical" evidence="6">
    <location>
        <begin position="317"/>
        <end position="343"/>
    </location>
</feature>
<keyword evidence="3 6" id="KW-0812">Transmembrane</keyword>
<evidence type="ECO:0000256" key="4">
    <source>
        <dbReference type="ARBA" id="ARBA00022989"/>
    </source>
</evidence>
<feature type="transmembrane region" description="Helical" evidence="6">
    <location>
        <begin position="409"/>
        <end position="429"/>
    </location>
</feature>
<proteinExistence type="predicted"/>
<feature type="transmembrane region" description="Helical" evidence="6">
    <location>
        <begin position="355"/>
        <end position="373"/>
    </location>
</feature>
<dbReference type="PANTHER" id="PTHR30250:SF11">
    <property type="entry name" value="O-ANTIGEN TRANSPORTER-RELATED"/>
    <property type="match status" value="1"/>
</dbReference>
<dbReference type="GO" id="GO:0005886">
    <property type="term" value="C:plasma membrane"/>
    <property type="evidence" value="ECO:0007669"/>
    <property type="project" value="UniProtKB-SubCell"/>
</dbReference>
<feature type="transmembrane region" description="Helical" evidence="6">
    <location>
        <begin position="152"/>
        <end position="174"/>
    </location>
</feature>
<reference evidence="7 8" key="1">
    <citation type="submission" date="2018-05" db="EMBL/GenBank/DDBJ databases">
        <title>Evolution of GPA BGCs.</title>
        <authorList>
            <person name="Waglechner N."/>
            <person name="Wright G.D."/>
        </authorList>
    </citation>
    <scope>NUCLEOTIDE SEQUENCE [LARGE SCALE GENOMIC DNA]</scope>
    <source>
        <strain evidence="7 8">A82846</strain>
    </source>
</reference>
<feature type="transmembrane region" description="Helical" evidence="6">
    <location>
        <begin position="288"/>
        <end position="305"/>
    </location>
</feature>
<keyword evidence="5 6" id="KW-0472">Membrane</keyword>
<dbReference type="AlphaFoldDB" id="A0A428YC38"/>
<dbReference type="PANTHER" id="PTHR30250">
    <property type="entry name" value="PST FAMILY PREDICTED COLANIC ACID TRANSPORTER"/>
    <property type="match status" value="1"/>
</dbReference>
<name>A0A428YC38_KIBAR</name>
<dbReference type="InterPro" id="IPR050833">
    <property type="entry name" value="Poly_Biosynth_Transport"/>
</dbReference>
<evidence type="ECO:0000313" key="8">
    <source>
        <dbReference type="Proteomes" id="UP000287547"/>
    </source>
</evidence>
<evidence type="ECO:0000256" key="2">
    <source>
        <dbReference type="ARBA" id="ARBA00022475"/>
    </source>
</evidence>
<dbReference type="OrthoDB" id="5140599at2"/>